<protein>
    <submittedName>
        <fullName evidence="1">Uncharacterized protein</fullName>
    </submittedName>
</protein>
<organism evidence="1 2">
    <name type="scientific">Geotoga petraea</name>
    <dbReference type="NCBI Taxonomy" id="28234"/>
    <lineage>
        <taxon>Bacteria</taxon>
        <taxon>Thermotogati</taxon>
        <taxon>Thermotogota</taxon>
        <taxon>Thermotogae</taxon>
        <taxon>Petrotogales</taxon>
        <taxon>Petrotogaceae</taxon>
        <taxon>Geotoga</taxon>
    </lineage>
</organism>
<sequence>MSFEMTLEKWILVIAAVLALGTGMFVYQYEEQDPAIVNEYQEEITDDVEIKDIIVDVSPGATEKEVRSWIKENYPDYEIIEIAYYEEQNRYLVRIKEVSK</sequence>
<dbReference type="Proteomes" id="UP000199322">
    <property type="component" value="Unassembled WGS sequence"/>
</dbReference>
<proteinExistence type="predicted"/>
<gene>
    <name evidence="1" type="ORF">SAMN04488588_1151</name>
</gene>
<dbReference type="AlphaFoldDB" id="A0A1G6LW64"/>
<evidence type="ECO:0000313" key="2">
    <source>
        <dbReference type="Proteomes" id="UP000199322"/>
    </source>
</evidence>
<dbReference type="EMBL" id="FMYV01000004">
    <property type="protein sequence ID" value="SDC46946.1"/>
    <property type="molecule type" value="Genomic_DNA"/>
</dbReference>
<reference evidence="1 2" key="1">
    <citation type="submission" date="2016-10" db="EMBL/GenBank/DDBJ databases">
        <authorList>
            <person name="de Groot N.N."/>
        </authorList>
    </citation>
    <scope>NUCLEOTIDE SEQUENCE [LARGE SCALE GENOMIC DNA]</scope>
    <source>
        <strain evidence="1 2">WG14</strain>
    </source>
</reference>
<keyword evidence="2" id="KW-1185">Reference proteome</keyword>
<evidence type="ECO:0000313" key="1">
    <source>
        <dbReference type="EMBL" id="SDC46946.1"/>
    </source>
</evidence>
<dbReference type="RefSeq" id="WP_091403541.1">
    <property type="nucleotide sequence ID" value="NZ_FMYV01000004.1"/>
</dbReference>
<accession>A0A1G6LW64</accession>
<name>A0A1G6LW64_9BACT</name>
<dbReference type="STRING" id="28234.SAMN04488588_1151"/>